<dbReference type="GO" id="GO:0030313">
    <property type="term" value="C:cell envelope"/>
    <property type="evidence" value="ECO:0007669"/>
    <property type="project" value="UniProtKB-SubCell"/>
</dbReference>
<dbReference type="InterPro" id="IPR050553">
    <property type="entry name" value="Thioredoxin_ResA/DsbE_sf"/>
</dbReference>
<dbReference type="AlphaFoldDB" id="A0A6J7CNX5"/>
<dbReference type="GO" id="GO:0016491">
    <property type="term" value="F:oxidoreductase activity"/>
    <property type="evidence" value="ECO:0007669"/>
    <property type="project" value="InterPro"/>
</dbReference>
<dbReference type="GO" id="GO:0017004">
    <property type="term" value="P:cytochrome complex assembly"/>
    <property type="evidence" value="ECO:0007669"/>
    <property type="project" value="UniProtKB-KW"/>
</dbReference>
<dbReference type="Pfam" id="PF08534">
    <property type="entry name" value="Redoxin"/>
    <property type="match status" value="1"/>
</dbReference>
<dbReference type="Gene3D" id="3.40.30.10">
    <property type="entry name" value="Glutaredoxin"/>
    <property type="match status" value="1"/>
</dbReference>
<evidence type="ECO:0000256" key="1">
    <source>
        <dbReference type="ARBA" id="ARBA00004196"/>
    </source>
</evidence>
<accession>A0A6J7CNX5</accession>
<keyword evidence="3" id="KW-0472">Membrane</keyword>
<evidence type="ECO:0000256" key="2">
    <source>
        <dbReference type="ARBA" id="ARBA00022748"/>
    </source>
</evidence>
<dbReference type="CDD" id="cd02966">
    <property type="entry name" value="TlpA_like_family"/>
    <property type="match status" value="1"/>
</dbReference>
<feature type="domain" description="Thioredoxin" evidence="4">
    <location>
        <begin position="59"/>
        <end position="199"/>
    </location>
</feature>
<evidence type="ECO:0000259" key="4">
    <source>
        <dbReference type="PROSITE" id="PS51352"/>
    </source>
</evidence>
<keyword evidence="3" id="KW-0812">Transmembrane</keyword>
<dbReference type="InterPro" id="IPR013740">
    <property type="entry name" value="Redoxin"/>
</dbReference>
<dbReference type="InterPro" id="IPR036249">
    <property type="entry name" value="Thioredoxin-like_sf"/>
</dbReference>
<name>A0A6J7CNX5_9ZZZZ</name>
<reference evidence="5" key="1">
    <citation type="submission" date="2020-05" db="EMBL/GenBank/DDBJ databases">
        <authorList>
            <person name="Chiriac C."/>
            <person name="Salcher M."/>
            <person name="Ghai R."/>
            <person name="Kavagutti S V."/>
        </authorList>
    </citation>
    <scope>NUCLEOTIDE SEQUENCE</scope>
</reference>
<gene>
    <name evidence="5" type="ORF">UFOPK3376_00218</name>
</gene>
<evidence type="ECO:0000256" key="3">
    <source>
        <dbReference type="SAM" id="Phobius"/>
    </source>
</evidence>
<dbReference type="PROSITE" id="PS51352">
    <property type="entry name" value="THIOREDOXIN_2"/>
    <property type="match status" value="1"/>
</dbReference>
<comment type="subcellular location">
    <subcellularLocation>
        <location evidence="1">Cell envelope</location>
    </subcellularLocation>
</comment>
<keyword evidence="2" id="KW-0201">Cytochrome c-type biogenesis</keyword>
<dbReference type="InterPro" id="IPR013766">
    <property type="entry name" value="Thioredoxin_domain"/>
</dbReference>
<organism evidence="5">
    <name type="scientific">freshwater metagenome</name>
    <dbReference type="NCBI Taxonomy" id="449393"/>
    <lineage>
        <taxon>unclassified sequences</taxon>
        <taxon>metagenomes</taxon>
        <taxon>ecological metagenomes</taxon>
    </lineage>
</organism>
<evidence type="ECO:0000313" key="5">
    <source>
        <dbReference type="EMBL" id="CAB4860262.1"/>
    </source>
</evidence>
<dbReference type="SUPFAM" id="SSF52833">
    <property type="entry name" value="Thioredoxin-like"/>
    <property type="match status" value="1"/>
</dbReference>
<proteinExistence type="predicted"/>
<feature type="transmembrane region" description="Helical" evidence="3">
    <location>
        <begin position="26"/>
        <end position="46"/>
    </location>
</feature>
<dbReference type="PANTHER" id="PTHR42852:SF13">
    <property type="entry name" value="PROTEIN DIPZ"/>
    <property type="match status" value="1"/>
</dbReference>
<dbReference type="PROSITE" id="PS00194">
    <property type="entry name" value="THIOREDOXIN_1"/>
    <property type="match status" value="1"/>
</dbReference>
<protein>
    <submittedName>
        <fullName evidence="5">Unannotated protein</fullName>
    </submittedName>
</protein>
<dbReference type="EMBL" id="CAFBLP010000003">
    <property type="protein sequence ID" value="CAB4860262.1"/>
    <property type="molecule type" value="Genomic_DNA"/>
</dbReference>
<sequence>MPDSVSDPAPEPEVLADGAAPSPRRVAPFVVAAIAVVIAGLFWILIGANTSESDTADSPLLGRPAPVVKTTTLDGQPFDLQRRKGSWVVLNFFNSTCVPCVQEHGELAKFAQEQSQLGDGAEFYTVVWDDNRGAVEKFFADNGGSWPVLTDDDASISVAFGVAKVPETWVIDPYGVVVYRLISGTTDDQLTRLITQAKAGS</sequence>
<dbReference type="PANTHER" id="PTHR42852">
    <property type="entry name" value="THIOL:DISULFIDE INTERCHANGE PROTEIN DSBE"/>
    <property type="match status" value="1"/>
</dbReference>
<keyword evidence="3" id="KW-1133">Transmembrane helix</keyword>
<dbReference type="InterPro" id="IPR017937">
    <property type="entry name" value="Thioredoxin_CS"/>
</dbReference>